<gene>
    <name evidence="2" type="ORF">JR316_008290</name>
</gene>
<comment type="caution">
    <text evidence="2">The sequence shown here is derived from an EMBL/GenBank/DDBJ whole genome shotgun (WGS) entry which is preliminary data.</text>
</comment>
<evidence type="ECO:0000313" key="2">
    <source>
        <dbReference type="EMBL" id="KAG5166209.1"/>
    </source>
</evidence>
<dbReference type="EMBL" id="JAFIQS010000008">
    <property type="protein sequence ID" value="KAG5166209.1"/>
    <property type="molecule type" value="Genomic_DNA"/>
</dbReference>
<organism evidence="2">
    <name type="scientific">Psilocybe cubensis</name>
    <name type="common">Psychedelic mushroom</name>
    <name type="synonym">Stropharia cubensis</name>
    <dbReference type="NCBI Taxonomy" id="181762"/>
    <lineage>
        <taxon>Eukaryota</taxon>
        <taxon>Fungi</taxon>
        <taxon>Dikarya</taxon>
        <taxon>Basidiomycota</taxon>
        <taxon>Agaricomycotina</taxon>
        <taxon>Agaricomycetes</taxon>
        <taxon>Agaricomycetidae</taxon>
        <taxon>Agaricales</taxon>
        <taxon>Agaricineae</taxon>
        <taxon>Strophariaceae</taxon>
        <taxon>Psilocybe</taxon>
    </lineage>
</organism>
<accession>A0A8H7XUY5</accession>
<reference evidence="2" key="1">
    <citation type="submission" date="2021-02" db="EMBL/GenBank/DDBJ databases">
        <title>Psilocybe cubensis genome.</title>
        <authorList>
            <person name="Mckernan K.J."/>
            <person name="Crawford S."/>
            <person name="Trippe A."/>
            <person name="Kane L.T."/>
            <person name="Mclaughlin S."/>
        </authorList>
    </citation>
    <scope>NUCLEOTIDE SEQUENCE [LARGE SCALE GENOMIC DNA]</scope>
    <source>
        <strain evidence="2">MGC-MH-2018</strain>
    </source>
</reference>
<dbReference type="AlphaFoldDB" id="A0A8H7XUY5"/>
<proteinExistence type="predicted"/>
<name>A0A8H7XUY5_PSICU</name>
<protein>
    <submittedName>
        <fullName evidence="2">Uncharacterized protein</fullName>
    </submittedName>
</protein>
<feature type="coiled-coil region" evidence="1">
    <location>
        <begin position="36"/>
        <end position="63"/>
    </location>
</feature>
<keyword evidence="1" id="KW-0175">Coiled coil</keyword>
<sequence>MAFRTQMPEIQPEADEVLVGHYVPLFVDFSSEADEIQALLSKIARLEAALAESKSLNEQLRVDNSVLEGSVRRGAAVVETMVSGMKALEAQLEEVKPHKTVYL</sequence>
<evidence type="ECO:0000256" key="1">
    <source>
        <dbReference type="SAM" id="Coils"/>
    </source>
</evidence>